<protein>
    <recommendedName>
        <fullName evidence="3">HTH tetR-type domain-containing protein</fullName>
    </recommendedName>
</protein>
<dbReference type="Proteomes" id="UP000031189">
    <property type="component" value="Unassembled WGS sequence"/>
</dbReference>
<evidence type="ECO:0000256" key="2">
    <source>
        <dbReference type="PROSITE-ProRule" id="PRU00335"/>
    </source>
</evidence>
<feature type="DNA-binding region" description="H-T-H motif" evidence="2">
    <location>
        <begin position="30"/>
        <end position="49"/>
    </location>
</feature>
<dbReference type="EMBL" id="JWHR01000002">
    <property type="protein sequence ID" value="KHS58917.1"/>
    <property type="molecule type" value="Genomic_DNA"/>
</dbReference>
<dbReference type="Pfam" id="PF00440">
    <property type="entry name" value="TetR_N"/>
    <property type="match status" value="1"/>
</dbReference>
<dbReference type="InterPro" id="IPR009057">
    <property type="entry name" value="Homeodomain-like_sf"/>
</dbReference>
<sequence>MGRKYAEKELLIFEAFKKIIIDNSNIESIKVSDIAKGAGIGKGTVYEYFKSKDEIIARSIIYNFKIEIKNTIETIKSVSSFKDQCDHLFHYSINSGKFIFPSLRILYNHVVPTELNSIILEDFEEILDLKSQLYNLLDLVINTGISENIINKDLDRDYQRYVLISSSMGILNRINASYFQQINLSEDKTIDTQKKFAYTMILKSLA</sequence>
<dbReference type="PANTHER" id="PTHR43479">
    <property type="entry name" value="ACREF/ENVCD OPERON REPRESSOR-RELATED"/>
    <property type="match status" value="1"/>
</dbReference>
<evidence type="ECO:0000259" key="3">
    <source>
        <dbReference type="PROSITE" id="PS50977"/>
    </source>
</evidence>
<dbReference type="Gene3D" id="1.10.357.10">
    <property type="entry name" value="Tetracycline Repressor, domain 2"/>
    <property type="match status" value="1"/>
</dbReference>
<evidence type="ECO:0000256" key="1">
    <source>
        <dbReference type="ARBA" id="ARBA00023125"/>
    </source>
</evidence>
<organism evidence="4 5">
    <name type="scientific">Terrisporobacter othiniensis</name>
    <dbReference type="NCBI Taxonomy" id="1577792"/>
    <lineage>
        <taxon>Bacteria</taxon>
        <taxon>Bacillati</taxon>
        <taxon>Bacillota</taxon>
        <taxon>Clostridia</taxon>
        <taxon>Peptostreptococcales</taxon>
        <taxon>Peptostreptococcaceae</taxon>
        <taxon>Terrisporobacter</taxon>
    </lineage>
</organism>
<dbReference type="AlphaFoldDB" id="A0A0B3W931"/>
<dbReference type="PROSITE" id="PS50977">
    <property type="entry name" value="HTH_TETR_2"/>
    <property type="match status" value="1"/>
</dbReference>
<proteinExistence type="predicted"/>
<evidence type="ECO:0000313" key="4">
    <source>
        <dbReference type="EMBL" id="KHS58917.1"/>
    </source>
</evidence>
<comment type="caution">
    <text evidence="4">The sequence shown here is derived from an EMBL/GenBank/DDBJ whole genome shotgun (WGS) entry which is preliminary data.</text>
</comment>
<reference evidence="4 5" key="1">
    <citation type="submission" date="2014-12" db="EMBL/GenBank/DDBJ databases">
        <title>Draft genome sequence of Terrisporobacter sp. 08-306576, isolated from the blood culture of a bacteremia patient.</title>
        <authorList>
            <person name="Lund L.C."/>
            <person name="Sydenham T.V."/>
            <person name="Hogh S.V."/>
            <person name="Skov M.N."/>
            <person name="Kemp M."/>
            <person name="Justesen U.S."/>
        </authorList>
    </citation>
    <scope>NUCLEOTIDE SEQUENCE [LARGE SCALE GENOMIC DNA]</scope>
    <source>
        <strain evidence="4 5">08-306576</strain>
    </source>
</reference>
<keyword evidence="5" id="KW-1185">Reference proteome</keyword>
<evidence type="ECO:0000313" key="5">
    <source>
        <dbReference type="Proteomes" id="UP000031189"/>
    </source>
</evidence>
<dbReference type="STRING" id="1577792.QX51_00165"/>
<dbReference type="RefSeq" id="WP_039677870.1">
    <property type="nucleotide sequence ID" value="NZ_JWHR01000002.1"/>
</dbReference>
<dbReference type="InterPro" id="IPR050624">
    <property type="entry name" value="HTH-type_Tx_Regulator"/>
</dbReference>
<dbReference type="SUPFAM" id="SSF46689">
    <property type="entry name" value="Homeodomain-like"/>
    <property type="match status" value="1"/>
</dbReference>
<dbReference type="PANTHER" id="PTHR43479:SF11">
    <property type="entry name" value="ACREF_ENVCD OPERON REPRESSOR-RELATED"/>
    <property type="match status" value="1"/>
</dbReference>
<keyword evidence="1 2" id="KW-0238">DNA-binding</keyword>
<gene>
    <name evidence="4" type="ORF">QX51_00165</name>
</gene>
<dbReference type="InterPro" id="IPR001647">
    <property type="entry name" value="HTH_TetR"/>
</dbReference>
<feature type="domain" description="HTH tetR-type" evidence="3">
    <location>
        <begin position="6"/>
        <end position="67"/>
    </location>
</feature>
<accession>A0A0B3W931</accession>
<dbReference type="OrthoDB" id="9814200at2"/>
<dbReference type="GO" id="GO:0003677">
    <property type="term" value="F:DNA binding"/>
    <property type="evidence" value="ECO:0007669"/>
    <property type="project" value="UniProtKB-UniRule"/>
</dbReference>
<name>A0A0B3W931_9FIRM</name>